<evidence type="ECO:0000313" key="2">
    <source>
        <dbReference type="Proteomes" id="UP000824120"/>
    </source>
</evidence>
<sequence length="200" mass="22778">MQKVLSGRVFDPEIIQKPKQVREFYYNVEFTEDRSLNMLVGNRSFHLNEERLGEILDVPREGIRSVVGQRCNKSFANECTKLPKMNYTGILKKLMKGSYQLLFEFVDKVTLLRSEKRTVASTIDLFLMEALCKFGLLNLPALMEYMHKTVVEQKATPKKLAPPGPVTSTTLVRPSLQNSISNSTVSPSNTLWKSSYLIPD</sequence>
<evidence type="ECO:0000313" key="1">
    <source>
        <dbReference type="EMBL" id="KAG5604527.1"/>
    </source>
</evidence>
<dbReference type="AlphaFoldDB" id="A0A9J5YXR3"/>
<reference evidence="1 2" key="1">
    <citation type="submission" date="2020-09" db="EMBL/GenBank/DDBJ databases">
        <title>De no assembly of potato wild relative species, Solanum commersonii.</title>
        <authorList>
            <person name="Cho K."/>
        </authorList>
    </citation>
    <scope>NUCLEOTIDE SEQUENCE [LARGE SCALE GENOMIC DNA]</scope>
    <source>
        <strain evidence="1">LZ3.2</strain>
        <tissue evidence="1">Leaf</tissue>
    </source>
</reference>
<dbReference type="OrthoDB" id="1303972at2759"/>
<proteinExistence type="predicted"/>
<accession>A0A9J5YXR3</accession>
<dbReference type="EMBL" id="JACXVP010000005">
    <property type="protein sequence ID" value="KAG5604527.1"/>
    <property type="molecule type" value="Genomic_DNA"/>
</dbReference>
<keyword evidence="2" id="KW-1185">Reference proteome</keyword>
<comment type="caution">
    <text evidence="1">The sequence shown here is derived from an EMBL/GenBank/DDBJ whole genome shotgun (WGS) entry which is preliminary data.</text>
</comment>
<name>A0A9J5YXR3_SOLCO</name>
<protein>
    <submittedName>
        <fullName evidence="1">Uncharacterized protein</fullName>
    </submittedName>
</protein>
<organism evidence="1 2">
    <name type="scientific">Solanum commersonii</name>
    <name type="common">Commerson's wild potato</name>
    <name type="synonym">Commerson's nightshade</name>
    <dbReference type="NCBI Taxonomy" id="4109"/>
    <lineage>
        <taxon>Eukaryota</taxon>
        <taxon>Viridiplantae</taxon>
        <taxon>Streptophyta</taxon>
        <taxon>Embryophyta</taxon>
        <taxon>Tracheophyta</taxon>
        <taxon>Spermatophyta</taxon>
        <taxon>Magnoliopsida</taxon>
        <taxon>eudicotyledons</taxon>
        <taxon>Gunneridae</taxon>
        <taxon>Pentapetalae</taxon>
        <taxon>asterids</taxon>
        <taxon>lamiids</taxon>
        <taxon>Solanales</taxon>
        <taxon>Solanaceae</taxon>
        <taxon>Solanoideae</taxon>
        <taxon>Solaneae</taxon>
        <taxon>Solanum</taxon>
    </lineage>
</organism>
<dbReference type="Proteomes" id="UP000824120">
    <property type="component" value="Chromosome 5"/>
</dbReference>
<gene>
    <name evidence="1" type="ORF">H5410_026019</name>
</gene>